<dbReference type="InterPro" id="IPR058633">
    <property type="entry name" value="EmrA/FarA_HH"/>
</dbReference>
<feature type="domain" description="CusB-like beta-barrel" evidence="8">
    <location>
        <begin position="281"/>
        <end position="325"/>
    </location>
</feature>
<keyword evidence="3 6" id="KW-1133">Transmembrane helix</keyword>
<dbReference type="AlphaFoldDB" id="A0A1G8CVK6"/>
<sequence length="381" mass="41768">METNDKVQKKPLNKKFIVALSALVILGGGYGIYKYVHSLSHEITDDAQVESRITPVVSKIPGYIKEILVHDNQVVKKGDTLILLDDAEYVIKVQQAKAAYDASVSQLKVAEAGKNTTESTVASSQAGASTALANVSTAKANIETAKVQLWRATNDYNRYEKLFANQSITKQQFEQAVAAKETAEKQLQVLQEQYKASEKQASAVAQQVNISKSQSVASVSQIDAAKAMVEQAKANLDNAELYLSYTVITAKEDGQVSKVNLQNGQLIQPGQGLFNTVQKDNIWIVANFKETQMQYMREGQPVEIRVDAFPKHKFEGEINSISPATGAKFALLPPDNASGNFVKTVQRVPVKIVFTNANDELRDHIRAGLNVEVDVNIKSAR</sequence>
<feature type="coiled-coil region" evidence="5">
    <location>
        <begin position="173"/>
        <end position="242"/>
    </location>
</feature>
<evidence type="ECO:0000259" key="7">
    <source>
        <dbReference type="Pfam" id="PF25885"/>
    </source>
</evidence>
<dbReference type="GO" id="GO:0055085">
    <property type="term" value="P:transmembrane transport"/>
    <property type="evidence" value="ECO:0007669"/>
    <property type="project" value="InterPro"/>
</dbReference>
<feature type="domain" description="Multidrug export protein EmrA/FarA alpha-helical hairpin" evidence="7">
    <location>
        <begin position="128"/>
        <end position="200"/>
    </location>
</feature>
<name>A0A1G8CVK6_9FLAO</name>
<dbReference type="Proteomes" id="UP000243588">
    <property type="component" value="Unassembled WGS sequence"/>
</dbReference>
<dbReference type="SUPFAM" id="SSF111369">
    <property type="entry name" value="HlyD-like secretion proteins"/>
    <property type="match status" value="3"/>
</dbReference>
<keyword evidence="2 6" id="KW-0812">Transmembrane</keyword>
<dbReference type="EMBL" id="FNDQ01000005">
    <property type="protein sequence ID" value="SDH49495.1"/>
    <property type="molecule type" value="Genomic_DNA"/>
</dbReference>
<dbReference type="STRING" id="702745.SAMN05421818_10534"/>
<evidence type="ECO:0000259" key="8">
    <source>
        <dbReference type="Pfam" id="PF25954"/>
    </source>
</evidence>
<keyword evidence="10" id="KW-1185">Reference proteome</keyword>
<dbReference type="Pfam" id="PF25885">
    <property type="entry name" value="HH_EMRA"/>
    <property type="match status" value="1"/>
</dbReference>
<evidence type="ECO:0000256" key="5">
    <source>
        <dbReference type="SAM" id="Coils"/>
    </source>
</evidence>
<dbReference type="Gene3D" id="2.40.30.170">
    <property type="match status" value="1"/>
</dbReference>
<dbReference type="PANTHER" id="PTHR30386">
    <property type="entry name" value="MEMBRANE FUSION SUBUNIT OF EMRAB-TOLC MULTIDRUG EFFLUX PUMP"/>
    <property type="match status" value="1"/>
</dbReference>
<dbReference type="PRINTS" id="PR01490">
    <property type="entry name" value="RTXTOXIND"/>
</dbReference>
<dbReference type="Gene3D" id="1.10.287.470">
    <property type="entry name" value="Helix hairpin bin"/>
    <property type="match status" value="2"/>
</dbReference>
<dbReference type="Gene3D" id="2.40.50.100">
    <property type="match status" value="1"/>
</dbReference>
<keyword evidence="4 6" id="KW-0472">Membrane</keyword>
<dbReference type="InterPro" id="IPR050739">
    <property type="entry name" value="MFP"/>
</dbReference>
<keyword evidence="5" id="KW-0175">Coiled coil</keyword>
<evidence type="ECO:0000256" key="4">
    <source>
        <dbReference type="ARBA" id="ARBA00023136"/>
    </source>
</evidence>
<evidence type="ECO:0000256" key="3">
    <source>
        <dbReference type="ARBA" id="ARBA00022989"/>
    </source>
</evidence>
<gene>
    <name evidence="9" type="ORF">SAMN05421818_10534</name>
</gene>
<evidence type="ECO:0000256" key="2">
    <source>
        <dbReference type="ARBA" id="ARBA00022692"/>
    </source>
</evidence>
<proteinExistence type="predicted"/>
<reference evidence="10" key="1">
    <citation type="submission" date="2016-10" db="EMBL/GenBank/DDBJ databases">
        <authorList>
            <person name="Varghese N."/>
            <person name="Submissions S."/>
        </authorList>
    </citation>
    <scope>NUCLEOTIDE SEQUENCE [LARGE SCALE GENOMIC DNA]</scope>
    <source>
        <strain evidence="10">DSM 23313</strain>
    </source>
</reference>
<dbReference type="PANTHER" id="PTHR30386:SF26">
    <property type="entry name" value="TRANSPORT PROTEIN COMB"/>
    <property type="match status" value="1"/>
</dbReference>
<evidence type="ECO:0000313" key="10">
    <source>
        <dbReference type="Proteomes" id="UP000243588"/>
    </source>
</evidence>
<organism evidence="9 10">
    <name type="scientific">Myroides phaeus</name>
    <dbReference type="NCBI Taxonomy" id="702745"/>
    <lineage>
        <taxon>Bacteria</taxon>
        <taxon>Pseudomonadati</taxon>
        <taxon>Bacteroidota</taxon>
        <taxon>Flavobacteriia</taxon>
        <taxon>Flavobacteriales</taxon>
        <taxon>Flavobacteriaceae</taxon>
        <taxon>Myroides</taxon>
    </lineage>
</organism>
<dbReference type="InterPro" id="IPR058792">
    <property type="entry name" value="Beta-barrel_RND_2"/>
</dbReference>
<dbReference type="RefSeq" id="WP_090406499.1">
    <property type="nucleotide sequence ID" value="NZ_FNDQ01000005.1"/>
</dbReference>
<dbReference type="GO" id="GO:0016020">
    <property type="term" value="C:membrane"/>
    <property type="evidence" value="ECO:0007669"/>
    <property type="project" value="UniProtKB-SubCell"/>
</dbReference>
<comment type="subcellular location">
    <subcellularLocation>
        <location evidence="1">Membrane</location>
        <topology evidence="1">Single-pass membrane protein</topology>
    </subcellularLocation>
</comment>
<evidence type="ECO:0000313" key="9">
    <source>
        <dbReference type="EMBL" id="SDH49495.1"/>
    </source>
</evidence>
<feature type="transmembrane region" description="Helical" evidence="6">
    <location>
        <begin position="16"/>
        <end position="33"/>
    </location>
</feature>
<evidence type="ECO:0000256" key="1">
    <source>
        <dbReference type="ARBA" id="ARBA00004167"/>
    </source>
</evidence>
<dbReference type="Pfam" id="PF25954">
    <property type="entry name" value="Beta-barrel_RND_2"/>
    <property type="match status" value="1"/>
</dbReference>
<evidence type="ECO:0000256" key="6">
    <source>
        <dbReference type="SAM" id="Phobius"/>
    </source>
</evidence>
<protein>
    <submittedName>
        <fullName evidence="9">Membrane fusion protein, multidrug efflux system</fullName>
    </submittedName>
</protein>
<accession>A0A1G8CVK6</accession>